<proteinExistence type="predicted"/>
<reference evidence="3" key="1">
    <citation type="submission" date="2025-08" db="UniProtKB">
        <authorList>
            <consortium name="RefSeq"/>
        </authorList>
    </citation>
    <scope>IDENTIFICATION</scope>
</reference>
<evidence type="ECO:0000313" key="2">
    <source>
        <dbReference type="Proteomes" id="UP001515500"/>
    </source>
</evidence>
<organism evidence="2 3">
    <name type="scientific">Dioscorea cayennensis subsp. rotundata</name>
    <name type="common">White Guinea yam</name>
    <name type="synonym">Dioscorea rotundata</name>
    <dbReference type="NCBI Taxonomy" id="55577"/>
    <lineage>
        <taxon>Eukaryota</taxon>
        <taxon>Viridiplantae</taxon>
        <taxon>Streptophyta</taxon>
        <taxon>Embryophyta</taxon>
        <taxon>Tracheophyta</taxon>
        <taxon>Spermatophyta</taxon>
        <taxon>Magnoliopsida</taxon>
        <taxon>Liliopsida</taxon>
        <taxon>Dioscoreales</taxon>
        <taxon>Dioscoreaceae</taxon>
        <taxon>Dioscorea</taxon>
    </lineage>
</organism>
<dbReference type="PANTHER" id="PTHR48258">
    <property type="entry name" value="DUF4218 DOMAIN-CONTAINING PROTEIN-RELATED"/>
    <property type="match status" value="1"/>
</dbReference>
<dbReference type="RefSeq" id="XP_039134931.1">
    <property type="nucleotide sequence ID" value="XM_039278997.1"/>
</dbReference>
<dbReference type="AlphaFoldDB" id="A0AB40C538"/>
<gene>
    <name evidence="3" type="primary">LOC120272231</name>
</gene>
<evidence type="ECO:0000259" key="1">
    <source>
        <dbReference type="Pfam" id="PF13960"/>
    </source>
</evidence>
<sequence>MGIRRELHPEYLSNGNTRLPPASFSMSNAEKDLFCHVLRNIKVPNAYSSNISKAVNEKERKLQGLKSHDYHILLHDLLPIALRSSMSKQVTLAISELSNIFKILCGKVLNVEAIDKLQDRAAIALCHLERIFPPSFFTIMVHLVIHLPLEAKLGGPVYYRWMYPIERFLLKLKNYVRNKRFQQGSIA</sequence>
<accession>A0AB40C538</accession>
<dbReference type="Proteomes" id="UP001515500">
    <property type="component" value="Chromosome 11"/>
</dbReference>
<name>A0AB40C538_DIOCR</name>
<feature type="domain" description="DUF4218" evidence="1">
    <location>
        <begin position="104"/>
        <end position="187"/>
    </location>
</feature>
<dbReference type="Pfam" id="PF13960">
    <property type="entry name" value="DUF4218"/>
    <property type="match status" value="1"/>
</dbReference>
<protein>
    <submittedName>
        <fullName evidence="3">Uncharacterized protein LOC120272231</fullName>
    </submittedName>
</protein>
<keyword evidence="2" id="KW-1185">Reference proteome</keyword>
<dbReference type="GeneID" id="120272231"/>
<evidence type="ECO:0000313" key="3">
    <source>
        <dbReference type="RefSeq" id="XP_039134931.1"/>
    </source>
</evidence>
<dbReference type="InterPro" id="IPR025452">
    <property type="entry name" value="DUF4218"/>
</dbReference>
<dbReference type="PANTHER" id="PTHR48258:SF15">
    <property type="entry name" value="OS02G0543900 PROTEIN"/>
    <property type="match status" value="1"/>
</dbReference>